<keyword evidence="1" id="KW-0732">Signal</keyword>
<proteinExistence type="predicted"/>
<dbReference type="SUPFAM" id="SSF48208">
    <property type="entry name" value="Six-hairpin glycosidases"/>
    <property type="match status" value="1"/>
</dbReference>
<dbReference type="AlphaFoldDB" id="A0A1T4PNZ6"/>
<gene>
    <name evidence="2" type="ORF">SAMN02745202_01505</name>
</gene>
<dbReference type="InterPro" id="IPR008928">
    <property type="entry name" value="6-hairpin_glycosidase_sf"/>
</dbReference>
<name>A0A1T4PNZ6_9BACT</name>
<dbReference type="Proteomes" id="UP000190065">
    <property type="component" value="Unassembled WGS sequence"/>
</dbReference>
<evidence type="ECO:0008006" key="4">
    <source>
        <dbReference type="Google" id="ProtNLM"/>
    </source>
</evidence>
<evidence type="ECO:0000256" key="1">
    <source>
        <dbReference type="SAM" id="SignalP"/>
    </source>
</evidence>
<reference evidence="2 3" key="1">
    <citation type="submission" date="2017-02" db="EMBL/GenBank/DDBJ databases">
        <authorList>
            <person name="Peterson S.W."/>
        </authorList>
    </citation>
    <scope>NUCLEOTIDE SEQUENCE [LARGE SCALE GENOMIC DNA]</scope>
    <source>
        <strain evidence="2 3">ATCC 43324</strain>
    </source>
</reference>
<protein>
    <recommendedName>
        <fullName evidence="4">N-terminal ig-like domain of cellulase</fullName>
    </recommendedName>
</protein>
<dbReference type="EMBL" id="FUXK01000016">
    <property type="protein sequence ID" value="SJZ93263.1"/>
    <property type="molecule type" value="Genomic_DNA"/>
</dbReference>
<evidence type="ECO:0000313" key="3">
    <source>
        <dbReference type="Proteomes" id="UP000190065"/>
    </source>
</evidence>
<dbReference type="STRING" id="28136.SAMN02745202_01505"/>
<dbReference type="eggNOG" id="COG1331">
    <property type="taxonomic scope" value="Bacteria"/>
</dbReference>
<dbReference type="RefSeq" id="WP_025070200.1">
    <property type="nucleotide sequence ID" value="NZ_FUXK01000016.1"/>
</dbReference>
<evidence type="ECO:0000313" key="2">
    <source>
        <dbReference type="EMBL" id="SJZ93263.1"/>
    </source>
</evidence>
<feature type="signal peptide" evidence="1">
    <location>
        <begin position="1"/>
        <end position="20"/>
    </location>
</feature>
<organism evidence="2 3">
    <name type="scientific">Segatella oulorum</name>
    <dbReference type="NCBI Taxonomy" id="28136"/>
    <lineage>
        <taxon>Bacteria</taxon>
        <taxon>Pseudomonadati</taxon>
        <taxon>Bacteroidota</taxon>
        <taxon>Bacteroidia</taxon>
        <taxon>Bacteroidales</taxon>
        <taxon>Prevotellaceae</taxon>
        <taxon>Segatella</taxon>
    </lineage>
</organism>
<accession>A0A1T4PNZ6</accession>
<feature type="chain" id="PRO_5010529086" description="N-terminal ig-like domain of cellulase" evidence="1">
    <location>
        <begin position="21"/>
        <end position="667"/>
    </location>
</feature>
<sequence>MFHKLSLIIIMTCMTAYARAVDITAELGLKTPGNPLVTYSLISDRDKFLSSKVLPVEIMQKKKQRGNETVFSVTIKAKESVYFNLNFAVSTGFDTDHCDFYLPGFWYHKNLRSPIEAPSFKSSKSWNFREDRLSAPLSGAYNDATHQTFTVTRQLDSPHEALTPAMDGEVILSGGTSLGYLGFNNETGIAALTFGYPYQETPKRYIRKLTLAPKVITFAKLDAGESKTITWTIATDKADSYGDFVRQTWIKIFDEIGVKPIASPYTADEVKAQLCSYFRNSFVTSYPIKFNSGENISVETCESYPTFAVGFVGRSLLNAFNQLEYGSLHHQPDLVRQGNDVINSFETYGFSAKGYMHDFINFEKGVPGNDEVHTIRQQSEGIYALLHYLMYERKHGKTHKALEKKIHHLLDIFVSLQKQDGSFARKFNENGNDIDGSGGSTPSATVPLVMGYHYFKDKRYLTAARRTVDYLEQNIIAKSDYFSSTLDANCEDKEAAITAVTATYYMALICSGREQQRYIDLCKRAAYFAASWYYLWDVPFAQGQMLGDLGFKSRGWGNVSVENNHIDVFVFELSHIFKWLGERTNEPRFVQLDKIITSSLCQLLPTHGHLCGIGKPGYYPEVVQHTTWDYGRNGKGFYNNIFAPGWTIASLWELYSPERTEKFFQSK</sequence>
<dbReference type="GO" id="GO:0005975">
    <property type="term" value="P:carbohydrate metabolic process"/>
    <property type="evidence" value="ECO:0007669"/>
    <property type="project" value="InterPro"/>
</dbReference>